<protein>
    <submittedName>
        <fullName evidence="1">Uncharacterized protein</fullName>
    </submittedName>
</protein>
<accession>A0A397IUA5</accession>
<keyword evidence="2" id="KW-1185">Reference proteome</keyword>
<evidence type="ECO:0000313" key="2">
    <source>
        <dbReference type="Proteomes" id="UP000266861"/>
    </source>
</evidence>
<dbReference type="EMBL" id="PQFF01000184">
    <property type="protein sequence ID" value="RHZ76513.1"/>
    <property type="molecule type" value="Genomic_DNA"/>
</dbReference>
<comment type="caution">
    <text evidence="1">The sequence shown here is derived from an EMBL/GenBank/DDBJ whole genome shotgun (WGS) entry which is preliminary data.</text>
</comment>
<organism evidence="1 2">
    <name type="scientific">Diversispora epigaea</name>
    <dbReference type="NCBI Taxonomy" id="1348612"/>
    <lineage>
        <taxon>Eukaryota</taxon>
        <taxon>Fungi</taxon>
        <taxon>Fungi incertae sedis</taxon>
        <taxon>Mucoromycota</taxon>
        <taxon>Glomeromycotina</taxon>
        <taxon>Glomeromycetes</taxon>
        <taxon>Diversisporales</taxon>
        <taxon>Diversisporaceae</taxon>
        <taxon>Diversispora</taxon>
    </lineage>
</organism>
<dbReference type="AlphaFoldDB" id="A0A397IUA5"/>
<dbReference type="Proteomes" id="UP000266861">
    <property type="component" value="Unassembled WGS sequence"/>
</dbReference>
<proteinExistence type="predicted"/>
<dbReference type="OrthoDB" id="2439493at2759"/>
<evidence type="ECO:0000313" key="1">
    <source>
        <dbReference type="EMBL" id="RHZ76513.1"/>
    </source>
</evidence>
<sequence length="191" mass="22146">MAENVPKSLETIKIRIIYKGSWILSGVAKGKKEIKRLLTLNGTKQSRPIPIVSNHTNLTSERLIPLPSNSSNPNWLSIINIRKELDQRNIIYNDDKENQIDLANKLQKNIQQETINKINETKIQHKSYKQVYEDKIFTMEIQKGNQEYGKKGGGKLMTEAVKELLKIFFHMGEENKSEIYTTKDMHQELLH</sequence>
<reference evidence="1 2" key="1">
    <citation type="submission" date="2018-08" db="EMBL/GenBank/DDBJ databases">
        <title>Genome and evolution of the arbuscular mycorrhizal fungus Diversispora epigaea (formerly Glomus versiforme) and its bacterial endosymbionts.</title>
        <authorList>
            <person name="Sun X."/>
            <person name="Fei Z."/>
            <person name="Harrison M."/>
        </authorList>
    </citation>
    <scope>NUCLEOTIDE SEQUENCE [LARGE SCALE GENOMIC DNA]</scope>
    <source>
        <strain evidence="1 2">IT104</strain>
    </source>
</reference>
<gene>
    <name evidence="1" type="ORF">Glove_196g133</name>
</gene>
<name>A0A397IUA5_9GLOM</name>